<comment type="caution">
    <text evidence="1">The sequence shown here is derived from an EMBL/GenBank/DDBJ whole genome shotgun (WGS) entry which is preliminary data.</text>
</comment>
<name>A0A0Q9Z5P6_9FLAO</name>
<reference evidence="1" key="1">
    <citation type="submission" date="2015-10" db="EMBL/GenBank/DDBJ databases">
        <title>Draft genome sequence of Salegentibacter mishustinae KCTC 12263.</title>
        <authorList>
            <person name="Lin W."/>
            <person name="Zheng Q."/>
        </authorList>
    </citation>
    <scope>NUCLEOTIDE SEQUENCE [LARGE SCALE GENOMIC DNA]</scope>
    <source>
        <strain evidence="1">KCTC 12263</strain>
    </source>
</reference>
<dbReference type="EMBL" id="LKTP01000023">
    <property type="protein sequence ID" value="KRG28245.1"/>
    <property type="molecule type" value="Genomic_DNA"/>
</dbReference>
<dbReference type="OrthoDB" id="1452207at2"/>
<dbReference type="Proteomes" id="UP000051643">
    <property type="component" value="Unassembled WGS sequence"/>
</dbReference>
<evidence type="ECO:0000313" key="2">
    <source>
        <dbReference type="Proteomes" id="UP000051643"/>
    </source>
</evidence>
<sequence>MKNWIQSILGIDKLRENNLENLENQKLLTAQNEKLIAEISYLKANPTKTEIKYLNAQNPENEEEGHEIKLPIIRKFSLGGKNENNQISFSLKESELISKDFFEIGHSQEGQYQLSSMMSSLASTGASIGGAATQSTKGLFQATVSPDKLIRYQNGTFGSITRGGNGQFQQHAGFTQAGGSAFNPLLAIQFASILTGQYYFNGITTQLNKVLDKLDNLERMHHIEREAKMKYAFHQLQKYSNKSAFTIEDFVNLKQISYDLQVIRNEYFIASKEAINSLIQFVRPENFELEQGELDLSDANNLEKALISLKGGVNGAVDKVSTSSIGRRWKSVSGSVGKVLSNSKGKVKKINNKIDDLAPFYTFKSAITAEELYQISRLIELKMNLAVKDLSGDRIAKIGELKAELSSFKKEDLLHSSLDKEVKNFQKIILTRFTELKSESNIDKADIQSLIQTAQEQFDLLGDINKKSIETVHSLNLEALNSFSRESEVLIDNRGPEPKLYMKAG</sequence>
<protein>
    <submittedName>
        <fullName evidence="1">Uncharacterized protein</fullName>
    </submittedName>
</protein>
<dbReference type="AlphaFoldDB" id="A0A0Q9Z5P6"/>
<evidence type="ECO:0000313" key="1">
    <source>
        <dbReference type="EMBL" id="KRG28245.1"/>
    </source>
</evidence>
<organism evidence="1 2">
    <name type="scientific">Salegentibacter mishustinae</name>
    <dbReference type="NCBI Taxonomy" id="270918"/>
    <lineage>
        <taxon>Bacteria</taxon>
        <taxon>Pseudomonadati</taxon>
        <taxon>Bacteroidota</taxon>
        <taxon>Flavobacteriia</taxon>
        <taxon>Flavobacteriales</taxon>
        <taxon>Flavobacteriaceae</taxon>
        <taxon>Salegentibacter</taxon>
    </lineage>
</organism>
<gene>
    <name evidence="1" type="ORF">APR42_05515</name>
</gene>
<dbReference type="STRING" id="270918.APR42_05515"/>
<keyword evidence="2" id="KW-1185">Reference proteome</keyword>
<dbReference type="RefSeq" id="WP_057481917.1">
    <property type="nucleotide sequence ID" value="NZ_BMWR01000001.1"/>
</dbReference>
<proteinExistence type="predicted"/>
<accession>A0A0Q9Z5P6</accession>